<accession>A0A8J6B2R8</accession>
<comment type="similarity">
    <text evidence="6">Belongs to the phosphofructokinase type A (PFKA) family. PPi-dependent PFK group II subfamily. Clade 'P' sub-subfamily.</text>
</comment>
<proteinExistence type="inferred from homology"/>
<evidence type="ECO:0000259" key="7">
    <source>
        <dbReference type="Pfam" id="PF00365"/>
    </source>
</evidence>
<sequence>MPSVNRVAILTAGGLAPCLSSAIGGLIERYTELYPKIEIICYVSGYKGLLLGDYILVSDEMRQAAPTLHLHGGSPIGNSRVKLTNVADCVKRGLVKEGEDPLKVAAEQLTKDRVDVLHTIGGDDTNTTAADLAAYLAENDYPLTVVGLPKTIDNDVYPIRQSLGAWTAAEEGAKFFENVVGEHNANPRMLIIHEVMGRNCGWLTAATAAKYRERLATLKWAEGLGLTQARKDVHAVFIPEMEVDIKAEAKRLKKVMDEIDNVNIFISEGAGVETIVKEMEAAGQPVPRDAFGHIKLDAVNPGKWFGDQFAKMLGAEKVMVQKSGYFARAAPANADDLRLIKSCTDLAVDCAIAGKSGVIGHDENDSNILKACEFPRIAGGKPFDIETAWFHEMLKAINQPKGKNIAQAGH</sequence>
<reference evidence="8" key="1">
    <citation type="submission" date="2021-05" db="EMBL/GenBank/DDBJ databases">
        <title>A free-living protist that lacks canonical eukaryotic 1 DNA replication and segregation systems.</title>
        <authorList>
            <person name="Salas-Leiva D.E."/>
            <person name="Tromer E.C."/>
            <person name="Curtis B.A."/>
            <person name="Jerlstrom-Hultqvist J."/>
            <person name="Kolisko M."/>
            <person name="Yi Z."/>
            <person name="Salas-Leiva J.S."/>
            <person name="Gallot-Lavallee L."/>
            <person name="Kops G.J.P.L."/>
            <person name="Archibald J.M."/>
            <person name="Simpson A.G.B."/>
            <person name="Roger A.J."/>
        </authorList>
    </citation>
    <scope>NUCLEOTIDE SEQUENCE</scope>
    <source>
        <strain evidence="8">BICM</strain>
    </source>
</reference>
<comment type="activity regulation">
    <text evidence="6">Non-allosteric.</text>
</comment>
<feature type="binding site" evidence="6">
    <location>
        <begin position="196"/>
        <end position="198"/>
    </location>
    <ligand>
        <name>substrate</name>
    </ligand>
</feature>
<keyword evidence="5 6" id="KW-0460">Magnesium</keyword>
<feature type="binding site" evidence="6">
    <location>
        <begin position="151"/>
        <end position="153"/>
    </location>
    <ligand>
        <name>substrate</name>
    </ligand>
</feature>
<dbReference type="OrthoDB" id="537915at2759"/>
<feature type="site" description="Important for catalytic activity; stabilizes the transition state when the phosphoryl donor is PPi" evidence="6">
    <location>
        <position position="150"/>
    </location>
</feature>
<dbReference type="PIRSF" id="PIRSF036484">
    <property type="entry name" value="PPi-PFK_SMc01852"/>
    <property type="match status" value="1"/>
</dbReference>
<dbReference type="NCBIfam" id="NF005121">
    <property type="entry name" value="PRK06555.1"/>
    <property type="match status" value="1"/>
</dbReference>
<dbReference type="EC" id="2.7.1.90" evidence="6"/>
<evidence type="ECO:0000256" key="2">
    <source>
        <dbReference type="ARBA" id="ARBA00022679"/>
    </source>
</evidence>
<comment type="cofactor">
    <cofactor evidence="1 6">
        <name>Mg(2+)</name>
        <dbReference type="ChEBI" id="CHEBI:18420"/>
    </cofactor>
</comment>
<evidence type="ECO:0000313" key="8">
    <source>
        <dbReference type="EMBL" id="KAG9393019.1"/>
    </source>
</evidence>
<dbReference type="InterPro" id="IPR035966">
    <property type="entry name" value="PKF_sf"/>
</dbReference>
<dbReference type="EMBL" id="JAHDYR010000028">
    <property type="protein sequence ID" value="KAG9393019.1"/>
    <property type="molecule type" value="Genomic_DNA"/>
</dbReference>
<dbReference type="PANTHER" id="PTHR45770">
    <property type="entry name" value="ATP-DEPENDENT 6-PHOSPHOFRUCTOKINASE 1"/>
    <property type="match status" value="1"/>
</dbReference>
<comment type="caution">
    <text evidence="8">The sequence shown here is derived from an EMBL/GenBank/DDBJ whole genome shotgun (WGS) entry which is preliminary data.</text>
</comment>
<dbReference type="HAMAP" id="MF_01977">
    <property type="entry name" value="Phosphofructokinase_II_P"/>
    <property type="match status" value="1"/>
</dbReference>
<keyword evidence="6" id="KW-0324">Glycolysis</keyword>
<feature type="binding site" evidence="6">
    <location>
        <position position="123"/>
    </location>
    <ligand>
        <name>Mg(2+)</name>
        <dbReference type="ChEBI" id="CHEBI:18420"/>
        <note>catalytic</note>
    </ligand>
</feature>
<comment type="subcellular location">
    <subcellularLocation>
        <location evidence="6">Cytoplasm</location>
    </subcellularLocation>
</comment>
<comment type="catalytic activity">
    <reaction evidence="6">
        <text>beta-D-fructose 6-phosphate + diphosphate = beta-D-fructose 1,6-bisphosphate + phosphate + H(+)</text>
        <dbReference type="Rhea" id="RHEA:13613"/>
        <dbReference type="ChEBI" id="CHEBI:15378"/>
        <dbReference type="ChEBI" id="CHEBI:32966"/>
        <dbReference type="ChEBI" id="CHEBI:33019"/>
        <dbReference type="ChEBI" id="CHEBI:43474"/>
        <dbReference type="ChEBI" id="CHEBI:57634"/>
        <dbReference type="EC" id="2.7.1.90"/>
    </reaction>
</comment>
<dbReference type="InterPro" id="IPR000023">
    <property type="entry name" value="Phosphofructokinase_dom"/>
</dbReference>
<keyword evidence="9" id="KW-1185">Reference proteome</keyword>
<evidence type="ECO:0000256" key="3">
    <source>
        <dbReference type="ARBA" id="ARBA00022723"/>
    </source>
</evidence>
<dbReference type="AlphaFoldDB" id="A0A8J6B2R8"/>
<evidence type="ECO:0000313" key="9">
    <source>
        <dbReference type="Proteomes" id="UP000717585"/>
    </source>
</evidence>
<organism evidence="8 9">
    <name type="scientific">Carpediemonas membranifera</name>
    <dbReference type="NCBI Taxonomy" id="201153"/>
    <lineage>
        <taxon>Eukaryota</taxon>
        <taxon>Metamonada</taxon>
        <taxon>Carpediemonas-like organisms</taxon>
        <taxon>Carpediemonas</taxon>
    </lineage>
</organism>
<feature type="binding site" evidence="6">
    <location>
        <position position="268"/>
    </location>
    <ligand>
        <name>substrate</name>
    </ligand>
</feature>
<dbReference type="Pfam" id="PF00365">
    <property type="entry name" value="PFK"/>
    <property type="match status" value="1"/>
</dbReference>
<dbReference type="Proteomes" id="UP000717585">
    <property type="component" value="Unassembled WGS sequence"/>
</dbReference>
<dbReference type="InterPro" id="IPR011405">
    <property type="entry name" value="PPi-PFK_SMc01852"/>
</dbReference>
<dbReference type="InterPro" id="IPR050929">
    <property type="entry name" value="PFKA"/>
</dbReference>
<protein>
    <recommendedName>
        <fullName evidence="6">Pyrophosphate--fructose 6-phosphate 1-phosphotransferase</fullName>
        <ecNumber evidence="6">2.7.1.90</ecNumber>
    </recommendedName>
    <alternativeName>
        <fullName evidence="6">6-phosphofructokinase, pyrophosphate dependent</fullName>
    </alternativeName>
    <alternativeName>
        <fullName evidence="6">PPi-dependent phosphofructokinase</fullName>
        <shortName evidence="6">PPi-PFK</shortName>
    </alternativeName>
    <alternativeName>
        <fullName evidence="6">Pyrophosphate-dependent 6-phosphofructose-1-kinase</fullName>
    </alternativeName>
</protein>
<feature type="domain" description="Phosphofructokinase" evidence="7">
    <location>
        <begin position="6"/>
        <end position="295"/>
    </location>
</feature>
<comment type="pathway">
    <text evidence="6">Carbohydrate degradation; glycolysis; D-glyceraldehyde 3-phosphate and glycerone phosphate from D-glucose: step 3/4.</text>
</comment>
<comment type="subunit">
    <text evidence="6">Homodimer or homotetramer.</text>
</comment>
<name>A0A8J6B2R8_9EUKA</name>
<evidence type="ECO:0000256" key="4">
    <source>
        <dbReference type="ARBA" id="ARBA00022777"/>
    </source>
</evidence>
<evidence type="ECO:0000256" key="5">
    <source>
        <dbReference type="ARBA" id="ARBA00022842"/>
    </source>
</evidence>
<dbReference type="GO" id="GO:0005737">
    <property type="term" value="C:cytoplasm"/>
    <property type="evidence" value="ECO:0007669"/>
    <property type="project" value="UniProtKB-SubCell"/>
</dbReference>
<dbReference type="InterPro" id="IPR022953">
    <property type="entry name" value="ATP_PFK"/>
</dbReference>
<feature type="binding site" evidence="6">
    <location>
        <begin position="325"/>
        <end position="328"/>
    </location>
    <ligand>
        <name>substrate</name>
    </ligand>
</feature>
<feature type="active site" description="Proton acceptor" evidence="6">
    <location>
        <position position="153"/>
    </location>
</feature>
<dbReference type="UniPathway" id="UPA00109">
    <property type="reaction ID" value="UER00182"/>
</dbReference>
<dbReference type="Gene3D" id="3.40.50.450">
    <property type="match status" value="1"/>
</dbReference>
<dbReference type="GO" id="GO:0003872">
    <property type="term" value="F:6-phosphofructokinase activity"/>
    <property type="evidence" value="ECO:0007669"/>
    <property type="project" value="UniProtKB-UniRule"/>
</dbReference>
<feature type="binding site" evidence="6">
    <location>
        <position position="14"/>
    </location>
    <ligand>
        <name>diphosphate</name>
        <dbReference type="ChEBI" id="CHEBI:33019"/>
    </ligand>
</feature>
<dbReference type="GO" id="GO:0046872">
    <property type="term" value="F:metal ion binding"/>
    <property type="evidence" value="ECO:0007669"/>
    <property type="project" value="UniProtKB-KW"/>
</dbReference>
<comment type="function">
    <text evidence="6">Catalyzes the phosphorylation of D-fructose 6-phosphate, the first committing step of glycolysis. Uses inorganic phosphate (PPi) as phosphoryl donor instead of ATP like common ATP-dependent phosphofructokinases (ATP-PFKs), which renders the reaction reversible, and can thus function both in glycolysis and gluconeogenesis. Consistently, PPi-PFK can replace the enzymes of both the forward (ATP-PFK) and reverse (fructose-bisphosphatase (FBPase)) reactions.</text>
</comment>
<dbReference type="GO" id="GO:0047334">
    <property type="term" value="F:diphosphate-fructose-6-phosphate 1-phosphotransferase activity"/>
    <property type="evidence" value="ECO:0007669"/>
    <property type="project" value="UniProtKB-EC"/>
</dbReference>
<feature type="site" description="Important for catalytic activity and substrate specificity; stabilizes the transition state when the phosphoryl donor is PPi; prevents ATP from binding by mimicking the alpha-phosphate group of ATP" evidence="6">
    <location>
        <position position="124"/>
    </location>
</feature>
<dbReference type="PRINTS" id="PR00476">
    <property type="entry name" value="PHFRCTKINASE"/>
</dbReference>
<keyword evidence="3 6" id="KW-0479">Metal-binding</keyword>
<gene>
    <name evidence="8" type="ORF">J8273_5614</name>
</gene>
<keyword evidence="2 6" id="KW-0808">Transferase</keyword>
<keyword evidence="6" id="KW-0963">Cytoplasm</keyword>
<evidence type="ECO:0000256" key="6">
    <source>
        <dbReference type="HAMAP-Rule" id="MF_01977"/>
    </source>
</evidence>
<keyword evidence="4 6" id="KW-0418">Kinase</keyword>
<dbReference type="SUPFAM" id="SSF53784">
    <property type="entry name" value="Phosphofructokinase"/>
    <property type="match status" value="1"/>
</dbReference>
<evidence type="ECO:0000256" key="1">
    <source>
        <dbReference type="ARBA" id="ARBA00001946"/>
    </source>
</evidence>
<dbReference type="GO" id="GO:0006002">
    <property type="term" value="P:fructose 6-phosphate metabolic process"/>
    <property type="evidence" value="ECO:0007669"/>
    <property type="project" value="InterPro"/>
</dbReference>